<keyword evidence="1" id="KW-1133">Transmembrane helix</keyword>
<protein>
    <submittedName>
        <fullName evidence="2">Uncharacterized protein</fullName>
    </submittedName>
</protein>
<organism evidence="2 3">
    <name type="scientific">Acinetobacter bohemicus</name>
    <dbReference type="NCBI Taxonomy" id="1435036"/>
    <lineage>
        <taxon>Bacteria</taxon>
        <taxon>Pseudomonadati</taxon>
        <taxon>Pseudomonadota</taxon>
        <taxon>Gammaproteobacteria</taxon>
        <taxon>Moraxellales</taxon>
        <taxon>Moraxellaceae</taxon>
        <taxon>Acinetobacter</taxon>
    </lineage>
</organism>
<accession>A0A1I6WEL4</accession>
<evidence type="ECO:0000313" key="3">
    <source>
        <dbReference type="Proteomes" id="UP000182827"/>
    </source>
</evidence>
<evidence type="ECO:0000313" key="2">
    <source>
        <dbReference type="EMBL" id="SFT24433.1"/>
    </source>
</evidence>
<keyword evidence="1" id="KW-0812">Transmembrane</keyword>
<feature type="transmembrane region" description="Helical" evidence="1">
    <location>
        <begin position="72"/>
        <end position="91"/>
    </location>
</feature>
<name>A0A1I6WEL4_9GAMM</name>
<dbReference type="EMBL" id="FOZU01000058">
    <property type="protein sequence ID" value="SFT24433.1"/>
    <property type="molecule type" value="Genomic_DNA"/>
</dbReference>
<keyword evidence="1" id="KW-0472">Membrane</keyword>
<evidence type="ECO:0000256" key="1">
    <source>
        <dbReference type="SAM" id="Phobius"/>
    </source>
</evidence>
<keyword evidence="3" id="KW-1185">Reference proteome</keyword>
<feature type="transmembrane region" description="Helical" evidence="1">
    <location>
        <begin position="21"/>
        <end position="40"/>
    </location>
</feature>
<sequence length="98" mass="12040">MKDWLINEFYTFVEILHRRKAILLLPCFSMILFVLLDVWMQHLLLEATNKTSKSIIDFTPIFVKHYEKMRRIAFFEIVLIGSFLWSIKEYLKLRKRHY</sequence>
<dbReference type="AlphaFoldDB" id="A0A1I6WEL4"/>
<proteinExistence type="predicted"/>
<reference evidence="3" key="1">
    <citation type="submission" date="2016-10" db="EMBL/GenBank/DDBJ databases">
        <authorList>
            <person name="Varghese N."/>
            <person name="Submissions S."/>
        </authorList>
    </citation>
    <scope>NUCLEOTIDE SEQUENCE [LARGE SCALE GENOMIC DNA]</scope>
    <source>
        <strain evidence="3">ANC 5076</strain>
    </source>
</reference>
<dbReference type="RefSeq" id="WP_074947863.1">
    <property type="nucleotide sequence ID" value="NZ_FOZU01000058.1"/>
</dbReference>
<dbReference type="Proteomes" id="UP000182827">
    <property type="component" value="Unassembled WGS sequence"/>
</dbReference>
<gene>
    <name evidence="2" type="ORF">SAMN05444586_10584</name>
</gene>